<dbReference type="PANTHER" id="PTHR42264:SF3">
    <property type="entry name" value="F-BOX DOMAIN-CONTAINING PROTEIN-RELATED"/>
    <property type="match status" value="1"/>
</dbReference>
<feature type="compositionally biased region" description="Low complexity" evidence="1">
    <location>
        <begin position="749"/>
        <end position="768"/>
    </location>
</feature>
<proteinExistence type="predicted"/>
<reference evidence="4" key="1">
    <citation type="submission" date="2025-08" db="UniProtKB">
        <authorList>
            <consortium name="RefSeq"/>
        </authorList>
    </citation>
    <scope>IDENTIFICATION</scope>
</reference>
<feature type="region of interest" description="Disordered" evidence="1">
    <location>
        <begin position="161"/>
        <end position="254"/>
    </location>
</feature>
<name>A0AAJ6VYY2_9ACAR</name>
<feature type="region of interest" description="Disordered" evidence="1">
    <location>
        <begin position="749"/>
        <end position="772"/>
    </location>
</feature>
<dbReference type="PANTHER" id="PTHR42264">
    <property type="entry name" value="EPHRIN_REC_LIKE DOMAIN-CONTAINING PROTEIN"/>
    <property type="match status" value="1"/>
</dbReference>
<sequence length="942" mass="105123">MRAELLLGFALLGILSQHRVEPLASESSFNNRFRRCQPEFMNQQMGQDLKRVAGQVIPTGMTMHSFISTVERWERKFMKPGIAARDSALALLHWFALPDFVLRDKRPEQPYIARMRYELVRRVFNNEFSRVSNWDLDNNLENDDLDDQCFLLRALSHTYEDVCPQNNTSNGRLPLGQNGQEDPFGNNQQDSAQQQQQRFQSNLNNQRQRGSPLGGFNANRNSNNNFNTYNNNNNNYNNNNNNNNNYNPQMPNRQAAVPNLRNSQAHLLSFSRNNKQNCALKEEGVVSITGLREDAVAIGPVLMGIAASKMQYSGRDQWNPSDNFDDQGGSNIEANPLYLATLGQEIGMAAYYSLAEDLERGSSYANKYEYDVTGNWEFPGCLLAYYLNTKQSVAFSRAQMSGAIDGAILGSLLNKQNFDGLTLAELLRLYYSNNFVKADAQFASVCNRASLYGTLDSTAIAQQALLVAEHLVGKDALADYGGQTSSYVSRVIGRIEADLSPEYKPELCPRNNLEQCSGQADLHVILDASSQVVDVRRRQANILGRIVNGMDFRERRNTVHVYSGYSGNGLRKYPENFSFQSQKQNDTFGFTASGCPACLAHHMEPNFDGRSERELFIALNRTLNDLKSSSKPLSKEPASAGRVVLYFRMSGQPIEDAAAAGDALISLRIAHPEVKIIGIGDEASLKQINDRSGGLPYFDESALDSELRSSRRDPMDSHFEQIKRAICETPINLQNVECGYNNNFNNVNNGNNNNNNNNNRFRTGGTNREFSSGVNPRRVQFVSYDSHYFSGSDQFTVQFKTASAGNIKVCDLSADYEYANPGQGLSNPNNVNNNNNVNSNNINNNYDPNRFCFQTSSSLRSITYNYTRRCYDGPRSCAALRYAVVGLDSTSRPTQNCRAPFCESPVSAVYSVQPEGMRCASSSTLASIALIVTCLIAAFRQA</sequence>
<dbReference type="KEGG" id="goe:100905583"/>
<gene>
    <name evidence="4" type="primary">LOC100905583</name>
</gene>
<keyword evidence="2" id="KW-0732">Signal</keyword>
<feature type="compositionally biased region" description="Low complexity" evidence="1">
    <location>
        <begin position="217"/>
        <end position="247"/>
    </location>
</feature>
<evidence type="ECO:0000256" key="2">
    <source>
        <dbReference type="SAM" id="SignalP"/>
    </source>
</evidence>
<organism evidence="3 4">
    <name type="scientific">Galendromus occidentalis</name>
    <name type="common">western predatory mite</name>
    <dbReference type="NCBI Taxonomy" id="34638"/>
    <lineage>
        <taxon>Eukaryota</taxon>
        <taxon>Metazoa</taxon>
        <taxon>Ecdysozoa</taxon>
        <taxon>Arthropoda</taxon>
        <taxon>Chelicerata</taxon>
        <taxon>Arachnida</taxon>
        <taxon>Acari</taxon>
        <taxon>Parasitiformes</taxon>
        <taxon>Mesostigmata</taxon>
        <taxon>Gamasina</taxon>
        <taxon>Phytoseioidea</taxon>
        <taxon>Phytoseiidae</taxon>
        <taxon>Typhlodrominae</taxon>
        <taxon>Galendromus</taxon>
    </lineage>
</organism>
<protein>
    <submittedName>
        <fullName evidence="4">Uncharacterized protein LOC100905583</fullName>
    </submittedName>
</protein>
<feature type="compositionally biased region" description="Low complexity" evidence="1">
    <location>
        <begin position="186"/>
        <end position="209"/>
    </location>
</feature>
<keyword evidence="3" id="KW-1185">Reference proteome</keyword>
<evidence type="ECO:0000313" key="3">
    <source>
        <dbReference type="Proteomes" id="UP000694867"/>
    </source>
</evidence>
<dbReference type="GeneID" id="100905583"/>
<dbReference type="RefSeq" id="XP_003744539.1">
    <property type="nucleotide sequence ID" value="XM_003744491.2"/>
</dbReference>
<dbReference type="AlphaFoldDB" id="A0AAJ6VYY2"/>
<evidence type="ECO:0000256" key="1">
    <source>
        <dbReference type="SAM" id="MobiDB-lite"/>
    </source>
</evidence>
<accession>A0AAJ6VYY2</accession>
<dbReference type="Proteomes" id="UP000694867">
    <property type="component" value="Unplaced"/>
</dbReference>
<feature type="signal peptide" evidence="2">
    <location>
        <begin position="1"/>
        <end position="16"/>
    </location>
</feature>
<evidence type="ECO:0000313" key="4">
    <source>
        <dbReference type="RefSeq" id="XP_003744539.1"/>
    </source>
</evidence>
<feature type="chain" id="PRO_5042541655" evidence="2">
    <location>
        <begin position="17"/>
        <end position="942"/>
    </location>
</feature>